<keyword evidence="1" id="KW-0723">Serine/threonine-protein kinase</keyword>
<evidence type="ECO:0000259" key="6">
    <source>
        <dbReference type="PROSITE" id="PS50011"/>
    </source>
</evidence>
<reference evidence="7 8" key="1">
    <citation type="submission" date="2018-08" db="EMBL/GenBank/DDBJ databases">
        <title>Aphanomyces genome sequencing and annotation.</title>
        <authorList>
            <person name="Minardi D."/>
            <person name="Oidtmann B."/>
            <person name="Van Der Giezen M."/>
            <person name="Studholme D.J."/>
        </authorList>
    </citation>
    <scope>NUCLEOTIDE SEQUENCE [LARGE SCALE GENOMIC DNA]</scope>
    <source>
        <strain evidence="7 8">NJM0002</strain>
    </source>
</reference>
<dbReference type="InterPro" id="IPR011009">
    <property type="entry name" value="Kinase-like_dom_sf"/>
</dbReference>
<dbReference type="InterPro" id="IPR000719">
    <property type="entry name" value="Prot_kinase_dom"/>
</dbReference>
<evidence type="ECO:0000256" key="2">
    <source>
        <dbReference type="ARBA" id="ARBA00022679"/>
    </source>
</evidence>
<dbReference type="PANTHER" id="PTHR24345">
    <property type="entry name" value="SERINE/THREONINE-PROTEIN KINASE PLK"/>
    <property type="match status" value="1"/>
</dbReference>
<keyword evidence="4" id="KW-0418">Kinase</keyword>
<dbReference type="PROSITE" id="PS50011">
    <property type="entry name" value="PROTEIN_KINASE_DOM"/>
    <property type="match status" value="1"/>
</dbReference>
<keyword evidence="5" id="KW-0067">ATP-binding</keyword>
<evidence type="ECO:0000313" key="7">
    <source>
        <dbReference type="EMBL" id="RHY32724.1"/>
    </source>
</evidence>
<evidence type="ECO:0000313" key="8">
    <source>
        <dbReference type="Proteomes" id="UP000285060"/>
    </source>
</evidence>
<organism evidence="7 8">
    <name type="scientific">Aphanomyces invadans</name>
    <dbReference type="NCBI Taxonomy" id="157072"/>
    <lineage>
        <taxon>Eukaryota</taxon>
        <taxon>Sar</taxon>
        <taxon>Stramenopiles</taxon>
        <taxon>Oomycota</taxon>
        <taxon>Saprolegniomycetes</taxon>
        <taxon>Saprolegniales</taxon>
        <taxon>Verrucalvaceae</taxon>
        <taxon>Aphanomyces</taxon>
    </lineage>
</organism>
<feature type="domain" description="Protein kinase" evidence="6">
    <location>
        <begin position="83"/>
        <end position="354"/>
    </location>
</feature>
<dbReference type="PANTHER" id="PTHR24345:SF91">
    <property type="entry name" value="SERINE_THREONINE-PROTEIN KINASE PLK4"/>
    <property type="match status" value="1"/>
</dbReference>
<sequence>MQPGDVWQNSAAVTTLVLYGADANAAAEYLQTLPNFKWHGPMASLGFRTERARELSNAAAFSTLGHRPTSNLIPIAAMSLAQYTIVKQLAPAIYGKVLLCVDNTTMAKVAVKCMSTQAIAKKRSIKGNHAVHEDATMERKVMHKLSDSGCHPNILQLLKDFQENGQDHLVLEYCSQGELFDLVINCPNGRLSLKQSQEYFFQIASAVSFMHARGVAHCDLSLENVLVNSQGECKLCDFGLATDLHKVKVDAVGKFFYMAPEMYLKSCFAPGPADVWSLGIMLFIMVTGTPLFKKANDDDPTFDYFQENGLRCMLAWWNMDHLFPESVLDLLERMLEVNPTKRMTMQQLMASEFMQPISDPSLFHA</sequence>
<gene>
    <name evidence="7" type="ORF">DYB32_002306</name>
</gene>
<keyword evidence="3" id="KW-0547">Nucleotide-binding</keyword>
<protein>
    <recommendedName>
        <fullName evidence="6">Protein kinase domain-containing protein</fullName>
    </recommendedName>
</protein>
<keyword evidence="2" id="KW-0808">Transferase</keyword>
<evidence type="ECO:0000256" key="4">
    <source>
        <dbReference type="ARBA" id="ARBA00022777"/>
    </source>
</evidence>
<evidence type="ECO:0000256" key="1">
    <source>
        <dbReference type="ARBA" id="ARBA00022527"/>
    </source>
</evidence>
<dbReference type="Proteomes" id="UP000285060">
    <property type="component" value="Unassembled WGS sequence"/>
</dbReference>
<dbReference type="VEuPathDB" id="FungiDB:H310_04662"/>
<dbReference type="GO" id="GO:0004674">
    <property type="term" value="F:protein serine/threonine kinase activity"/>
    <property type="evidence" value="ECO:0007669"/>
    <property type="project" value="UniProtKB-KW"/>
</dbReference>
<accession>A0A3R6WQP5</accession>
<dbReference type="Gene3D" id="1.10.510.10">
    <property type="entry name" value="Transferase(Phosphotransferase) domain 1"/>
    <property type="match status" value="1"/>
</dbReference>
<evidence type="ECO:0000256" key="5">
    <source>
        <dbReference type="ARBA" id="ARBA00022840"/>
    </source>
</evidence>
<dbReference type="Pfam" id="PF00069">
    <property type="entry name" value="Pkinase"/>
    <property type="match status" value="1"/>
</dbReference>
<keyword evidence="8" id="KW-1185">Reference proteome</keyword>
<evidence type="ECO:0000256" key="3">
    <source>
        <dbReference type="ARBA" id="ARBA00022741"/>
    </source>
</evidence>
<dbReference type="GO" id="GO:0005634">
    <property type="term" value="C:nucleus"/>
    <property type="evidence" value="ECO:0007669"/>
    <property type="project" value="TreeGrafter"/>
</dbReference>
<dbReference type="GO" id="GO:0005524">
    <property type="term" value="F:ATP binding"/>
    <property type="evidence" value="ECO:0007669"/>
    <property type="project" value="UniProtKB-KW"/>
</dbReference>
<name>A0A3R6WQP5_9STRA</name>
<dbReference type="EMBL" id="QUSY01000117">
    <property type="protein sequence ID" value="RHY32724.1"/>
    <property type="molecule type" value="Genomic_DNA"/>
</dbReference>
<proteinExistence type="predicted"/>
<comment type="caution">
    <text evidence="7">The sequence shown here is derived from an EMBL/GenBank/DDBJ whole genome shotgun (WGS) entry which is preliminary data.</text>
</comment>
<dbReference type="AlphaFoldDB" id="A0A3R6WQP5"/>
<dbReference type="SUPFAM" id="SSF56112">
    <property type="entry name" value="Protein kinase-like (PK-like)"/>
    <property type="match status" value="1"/>
</dbReference>